<reference evidence="2 3" key="1">
    <citation type="submission" date="2024-04" db="EMBL/GenBank/DDBJ databases">
        <title>Phyllosticta paracitricarpa is synonymous to the EU quarantine fungus P. citricarpa based on phylogenomic analyses.</title>
        <authorList>
            <consortium name="Lawrence Berkeley National Laboratory"/>
            <person name="Van Ingen-Buijs V.A."/>
            <person name="Van Westerhoven A.C."/>
            <person name="Haridas S."/>
            <person name="Skiadas P."/>
            <person name="Martin F."/>
            <person name="Groenewald J.Z."/>
            <person name="Crous P.W."/>
            <person name="Seidl M.F."/>
        </authorList>
    </citation>
    <scope>NUCLEOTIDE SEQUENCE [LARGE SCALE GENOMIC DNA]</scope>
    <source>
        <strain evidence="2 3">CBS 123371</strain>
    </source>
</reference>
<dbReference type="PANTHER" id="PTHR43591">
    <property type="entry name" value="METHYLTRANSFERASE"/>
    <property type="match status" value="1"/>
</dbReference>
<dbReference type="Pfam" id="PF13489">
    <property type="entry name" value="Methyltransf_23"/>
    <property type="match status" value="1"/>
</dbReference>
<evidence type="ECO:0000313" key="2">
    <source>
        <dbReference type="EMBL" id="KAK7510145.1"/>
    </source>
</evidence>
<keyword evidence="2" id="KW-0808">Transferase</keyword>
<keyword evidence="2" id="KW-0489">Methyltransferase</keyword>
<evidence type="ECO:0000313" key="3">
    <source>
        <dbReference type="Proteomes" id="UP001363622"/>
    </source>
</evidence>
<dbReference type="Gene3D" id="3.40.50.150">
    <property type="entry name" value="Vaccinia Virus protein VP39"/>
    <property type="match status" value="1"/>
</dbReference>
<name>A0ABR1KE86_9PEZI</name>
<accession>A0ABR1KE86</accession>
<dbReference type="Proteomes" id="UP001363622">
    <property type="component" value="Unassembled WGS sequence"/>
</dbReference>
<keyword evidence="3" id="KW-1185">Reference proteome</keyword>
<dbReference type="PANTHER" id="PTHR43591:SF10">
    <property type="entry name" value="ABC TRANSMEMBRANE TYPE-1 DOMAIN-CONTAINING PROTEIN-RELATED"/>
    <property type="match status" value="1"/>
</dbReference>
<gene>
    <name evidence="2" type="ORF">IWZ03DRAFT_418800</name>
</gene>
<dbReference type="GO" id="GO:0008168">
    <property type="term" value="F:methyltransferase activity"/>
    <property type="evidence" value="ECO:0007669"/>
    <property type="project" value="UniProtKB-KW"/>
</dbReference>
<organism evidence="2 3">
    <name type="scientific">Phyllosticta citriasiana</name>
    <dbReference type="NCBI Taxonomy" id="595635"/>
    <lineage>
        <taxon>Eukaryota</taxon>
        <taxon>Fungi</taxon>
        <taxon>Dikarya</taxon>
        <taxon>Ascomycota</taxon>
        <taxon>Pezizomycotina</taxon>
        <taxon>Dothideomycetes</taxon>
        <taxon>Dothideomycetes incertae sedis</taxon>
        <taxon>Botryosphaeriales</taxon>
        <taxon>Phyllostictaceae</taxon>
        <taxon>Phyllosticta</taxon>
    </lineage>
</organism>
<protein>
    <submittedName>
        <fullName evidence="2">S-adenosyl-L-methionine-dependent methyltransferase</fullName>
    </submittedName>
</protein>
<feature type="region of interest" description="Disordered" evidence="1">
    <location>
        <begin position="1"/>
        <end position="31"/>
    </location>
</feature>
<evidence type="ECO:0000256" key="1">
    <source>
        <dbReference type="SAM" id="MobiDB-lite"/>
    </source>
</evidence>
<comment type="caution">
    <text evidence="2">The sequence shown here is derived from an EMBL/GenBank/DDBJ whole genome shotgun (WGS) entry which is preliminary data.</text>
</comment>
<sequence length="327" mass="37137">MPEDSRVASNEVEVDPLFDTDSSVGDDMQSYSTSVASSVQNFRMENGRRFHAYREGAYNFPNDEKEQDRLDMVHHMQMLAKGGKLFLAPLKHDPKRILDVGTGTGIWAIEAADHYPDAEVIGNDLSPIQPHWVPHNCRFEVDDVESEWPEREPFDLVHARYLAGAIADWPALTRRAFAATRPGGWAEFSDYEMRYYADDGSAGADNKMVRLAELLCDGADRIGRTLQPGQHLERWMKDAGFTNVQSRLIKLPLGAWPKDDTLKQIGAFNMVQTYEGLEAFILAIFTRVLGWTADEVQVFLAQARADLKRRDCHMILNFWVVFGQRPE</sequence>
<dbReference type="GO" id="GO:0032259">
    <property type="term" value="P:methylation"/>
    <property type="evidence" value="ECO:0007669"/>
    <property type="project" value="UniProtKB-KW"/>
</dbReference>
<dbReference type="CDD" id="cd02440">
    <property type="entry name" value="AdoMet_MTases"/>
    <property type="match status" value="1"/>
</dbReference>
<dbReference type="SUPFAM" id="SSF53335">
    <property type="entry name" value="S-adenosyl-L-methionine-dependent methyltransferases"/>
    <property type="match status" value="1"/>
</dbReference>
<dbReference type="EMBL" id="JBBPHU010000015">
    <property type="protein sequence ID" value="KAK7510145.1"/>
    <property type="molecule type" value="Genomic_DNA"/>
</dbReference>
<proteinExistence type="predicted"/>
<dbReference type="InterPro" id="IPR029063">
    <property type="entry name" value="SAM-dependent_MTases_sf"/>
</dbReference>